<sequence length="138" mass="14981">MHLRATLVGVFAMAAMASPFVPPKVLKYTSWDLAFLSAAIPICNPNVTDYSIIITHRRVKGNLDCQPLPSDLNSTNVKSISWKSPNENDAHDLCMFSTDDCSGGEAALLDSITDGWEICSPYNGFRSWSVVSHGASCV</sequence>
<gene>
    <name evidence="2" type="ORF">PECM_004098</name>
</gene>
<reference evidence="2" key="1">
    <citation type="journal article" date="2020" name="Front. Microbiol.">
        <title>Gene regulatory networks of Penicillium echinulatum 2HH and Penicillium oxalicum 114-2 inferred by a computational biology approach.</title>
        <authorList>
            <person name="Lenz A.R."/>
            <person name="Galan-Vasquez E."/>
            <person name="Balbinot E."/>
            <person name="De Abreu F.P."/>
            <person name="De Oliveira N.S."/>
            <person name="Da Rosa L.O."/>
            <person name="De Avila E Silva S."/>
            <person name="Camassola M."/>
            <person name="Dillon A.J.P."/>
            <person name="Perez-Rueda E."/>
        </authorList>
    </citation>
    <scope>NUCLEOTIDE SEQUENCE</scope>
    <source>
        <strain evidence="2">S1M29</strain>
    </source>
</reference>
<keyword evidence="3" id="KW-1185">Reference proteome</keyword>
<feature type="signal peptide" evidence="1">
    <location>
        <begin position="1"/>
        <end position="17"/>
    </location>
</feature>
<evidence type="ECO:0000313" key="2">
    <source>
        <dbReference type="EMBL" id="KAF7712090.1"/>
    </source>
</evidence>
<evidence type="ECO:0000256" key="1">
    <source>
        <dbReference type="SAM" id="SignalP"/>
    </source>
</evidence>
<dbReference type="Proteomes" id="UP000631181">
    <property type="component" value="Unassembled WGS sequence"/>
</dbReference>
<comment type="caution">
    <text evidence="2">The sequence shown here is derived from an EMBL/GenBank/DDBJ whole genome shotgun (WGS) entry which is preliminary data.</text>
</comment>
<dbReference type="EMBL" id="WIWV01000253">
    <property type="protein sequence ID" value="KAF7712090.1"/>
    <property type="molecule type" value="Genomic_DNA"/>
</dbReference>
<organism evidence="2 3">
    <name type="scientific">Penicillium ucsense</name>
    <dbReference type="NCBI Taxonomy" id="2839758"/>
    <lineage>
        <taxon>Eukaryota</taxon>
        <taxon>Fungi</taxon>
        <taxon>Dikarya</taxon>
        <taxon>Ascomycota</taxon>
        <taxon>Pezizomycotina</taxon>
        <taxon>Eurotiomycetes</taxon>
        <taxon>Eurotiomycetidae</taxon>
        <taxon>Eurotiales</taxon>
        <taxon>Aspergillaceae</taxon>
        <taxon>Penicillium</taxon>
    </lineage>
</organism>
<proteinExistence type="predicted"/>
<feature type="chain" id="PRO_5035158515" description="Ecp2 effector protein domain-containing protein" evidence="1">
    <location>
        <begin position="18"/>
        <end position="138"/>
    </location>
</feature>
<name>A0A8J8WCT7_9EURO</name>
<accession>A0A8J8WCT7</accession>
<keyword evidence="1" id="KW-0732">Signal</keyword>
<protein>
    <recommendedName>
        <fullName evidence="4">Ecp2 effector protein domain-containing protein</fullName>
    </recommendedName>
</protein>
<evidence type="ECO:0000313" key="3">
    <source>
        <dbReference type="Proteomes" id="UP000631181"/>
    </source>
</evidence>
<dbReference type="OrthoDB" id="4338083at2759"/>
<evidence type="ECO:0008006" key="4">
    <source>
        <dbReference type="Google" id="ProtNLM"/>
    </source>
</evidence>
<dbReference type="AlphaFoldDB" id="A0A8J8WCT7"/>